<dbReference type="SUPFAM" id="SSF88659">
    <property type="entry name" value="Sigma3 and sigma4 domains of RNA polymerase sigma factors"/>
    <property type="match status" value="1"/>
</dbReference>
<dbReference type="OrthoDB" id="799938at2"/>
<dbReference type="Gene3D" id="1.10.1740.10">
    <property type="match status" value="1"/>
</dbReference>
<evidence type="ECO:0000256" key="5">
    <source>
        <dbReference type="ARBA" id="ARBA00023163"/>
    </source>
</evidence>
<reference evidence="10" key="1">
    <citation type="submission" date="2017-04" db="EMBL/GenBank/DDBJ databases">
        <authorList>
            <person name="Varghese N."/>
            <person name="Submissions S."/>
        </authorList>
    </citation>
    <scope>NUCLEOTIDE SEQUENCE [LARGE SCALE GENOMIC DNA]</scope>
    <source>
        <strain evidence="10">DSM 12126</strain>
    </source>
</reference>
<dbReference type="InterPro" id="IPR013325">
    <property type="entry name" value="RNA_pol_sigma_r2"/>
</dbReference>
<name>A0A1W1ZK38_9SPHI</name>
<dbReference type="InterPro" id="IPR013324">
    <property type="entry name" value="RNA_pol_sigma_r3/r4-like"/>
</dbReference>
<keyword evidence="2 6" id="KW-0805">Transcription regulation</keyword>
<dbReference type="GO" id="GO:0006352">
    <property type="term" value="P:DNA-templated transcription initiation"/>
    <property type="evidence" value="ECO:0007669"/>
    <property type="project" value="InterPro"/>
</dbReference>
<dbReference type="InterPro" id="IPR000838">
    <property type="entry name" value="RNA_pol_sigma70_ECF_CS"/>
</dbReference>
<dbReference type="InterPro" id="IPR036388">
    <property type="entry name" value="WH-like_DNA-bd_sf"/>
</dbReference>
<proteinExistence type="inferred from homology"/>
<evidence type="ECO:0000259" key="7">
    <source>
        <dbReference type="Pfam" id="PF04542"/>
    </source>
</evidence>
<evidence type="ECO:0000313" key="9">
    <source>
        <dbReference type="EMBL" id="SMC48458.1"/>
    </source>
</evidence>
<dbReference type="InterPro" id="IPR007627">
    <property type="entry name" value="RNA_pol_sigma70_r2"/>
</dbReference>
<dbReference type="InterPro" id="IPR014284">
    <property type="entry name" value="RNA_pol_sigma-70_dom"/>
</dbReference>
<organism evidence="9 10">
    <name type="scientific">Pedobacter africanus</name>
    <dbReference type="NCBI Taxonomy" id="151894"/>
    <lineage>
        <taxon>Bacteria</taxon>
        <taxon>Pseudomonadati</taxon>
        <taxon>Bacteroidota</taxon>
        <taxon>Sphingobacteriia</taxon>
        <taxon>Sphingobacteriales</taxon>
        <taxon>Sphingobacteriaceae</taxon>
        <taxon>Pedobacter</taxon>
    </lineage>
</organism>
<dbReference type="STRING" id="151894.SAMN04488524_0768"/>
<dbReference type="InterPro" id="IPR039425">
    <property type="entry name" value="RNA_pol_sigma-70-like"/>
</dbReference>
<evidence type="ECO:0000256" key="6">
    <source>
        <dbReference type="RuleBase" id="RU000716"/>
    </source>
</evidence>
<dbReference type="EMBL" id="FWXT01000001">
    <property type="protein sequence ID" value="SMC48458.1"/>
    <property type="molecule type" value="Genomic_DNA"/>
</dbReference>
<gene>
    <name evidence="9" type="ORF">SAMN04488524_0768</name>
</gene>
<dbReference type="NCBIfam" id="TIGR02985">
    <property type="entry name" value="Sig70_bacteroi1"/>
    <property type="match status" value="1"/>
</dbReference>
<feature type="domain" description="RNA polymerase sigma-70 region 2" evidence="7">
    <location>
        <begin position="26"/>
        <end position="92"/>
    </location>
</feature>
<dbReference type="Pfam" id="PF08281">
    <property type="entry name" value="Sigma70_r4_2"/>
    <property type="match status" value="1"/>
</dbReference>
<protein>
    <recommendedName>
        <fullName evidence="6">RNA polymerase sigma factor</fullName>
    </recommendedName>
</protein>
<evidence type="ECO:0000313" key="10">
    <source>
        <dbReference type="Proteomes" id="UP000192756"/>
    </source>
</evidence>
<accession>A0A1W1ZK38</accession>
<dbReference type="InterPro" id="IPR014327">
    <property type="entry name" value="RNA_pol_sigma70_bacteroid"/>
</dbReference>
<dbReference type="SUPFAM" id="SSF88946">
    <property type="entry name" value="Sigma2 domain of RNA polymerase sigma factors"/>
    <property type="match status" value="1"/>
</dbReference>
<dbReference type="RefSeq" id="WP_159451635.1">
    <property type="nucleotide sequence ID" value="NZ_FWXT01000001.1"/>
</dbReference>
<evidence type="ECO:0000259" key="8">
    <source>
        <dbReference type="Pfam" id="PF08281"/>
    </source>
</evidence>
<dbReference type="PANTHER" id="PTHR43133">
    <property type="entry name" value="RNA POLYMERASE ECF-TYPE SIGMA FACTO"/>
    <property type="match status" value="1"/>
</dbReference>
<evidence type="ECO:0000256" key="4">
    <source>
        <dbReference type="ARBA" id="ARBA00023125"/>
    </source>
</evidence>
<dbReference type="Gene3D" id="1.10.10.10">
    <property type="entry name" value="Winged helix-like DNA-binding domain superfamily/Winged helix DNA-binding domain"/>
    <property type="match status" value="1"/>
</dbReference>
<dbReference type="GO" id="GO:0003677">
    <property type="term" value="F:DNA binding"/>
    <property type="evidence" value="ECO:0007669"/>
    <property type="project" value="UniProtKB-KW"/>
</dbReference>
<dbReference type="PROSITE" id="PS01063">
    <property type="entry name" value="SIGMA70_ECF"/>
    <property type="match status" value="1"/>
</dbReference>
<evidence type="ECO:0000256" key="2">
    <source>
        <dbReference type="ARBA" id="ARBA00023015"/>
    </source>
</evidence>
<comment type="similarity">
    <text evidence="1 6">Belongs to the sigma-70 factor family. ECF subfamily.</text>
</comment>
<evidence type="ECO:0000256" key="3">
    <source>
        <dbReference type="ARBA" id="ARBA00023082"/>
    </source>
</evidence>
<dbReference type="AlphaFoldDB" id="A0A1W1ZK38"/>
<keyword evidence="10" id="KW-1185">Reference proteome</keyword>
<keyword evidence="3 6" id="KW-0731">Sigma factor</keyword>
<dbReference type="GO" id="GO:0016987">
    <property type="term" value="F:sigma factor activity"/>
    <property type="evidence" value="ECO:0007669"/>
    <property type="project" value="UniProtKB-KW"/>
</dbReference>
<dbReference type="Proteomes" id="UP000192756">
    <property type="component" value="Unassembled WGS sequence"/>
</dbReference>
<dbReference type="InterPro" id="IPR013249">
    <property type="entry name" value="RNA_pol_sigma70_r4_t2"/>
</dbReference>
<feature type="domain" description="RNA polymerase sigma factor 70 region 4 type 2" evidence="8">
    <location>
        <begin position="127"/>
        <end position="176"/>
    </location>
</feature>
<evidence type="ECO:0000256" key="1">
    <source>
        <dbReference type="ARBA" id="ARBA00010641"/>
    </source>
</evidence>
<dbReference type="NCBIfam" id="TIGR02937">
    <property type="entry name" value="sigma70-ECF"/>
    <property type="match status" value="1"/>
</dbReference>
<dbReference type="PANTHER" id="PTHR43133:SF46">
    <property type="entry name" value="RNA POLYMERASE SIGMA-70 FACTOR ECF SUBFAMILY"/>
    <property type="match status" value="1"/>
</dbReference>
<dbReference type="Pfam" id="PF04542">
    <property type="entry name" value="Sigma70_r2"/>
    <property type="match status" value="1"/>
</dbReference>
<keyword evidence="5 6" id="KW-0804">Transcription</keyword>
<sequence>MTKVKIIESDLIRAVADGDEKAFETLYSLYYQKLHKFLLKTVRGQEESTLDILQEAFLRVWLNRDRLMEIENFQAWIYKVVSTEALTQIKKELHIKTKADRLKSSLENDEQIFAPRHLEIAEIKTIVNQAVERLPHQRRTIYILSREEGLSPHEIAVRLNISINTVYNTLTVALKSIREDLSKSGYGIHLGILLILQIL</sequence>
<keyword evidence="4 6" id="KW-0238">DNA-binding</keyword>